<name>A0A414APZ5_9FIRM</name>
<evidence type="ECO:0000256" key="1">
    <source>
        <dbReference type="ARBA" id="ARBA00004651"/>
    </source>
</evidence>
<dbReference type="GO" id="GO:0005886">
    <property type="term" value="C:plasma membrane"/>
    <property type="evidence" value="ECO:0007669"/>
    <property type="project" value="UniProtKB-SubCell"/>
</dbReference>
<keyword evidence="5 8" id="KW-0812">Transmembrane</keyword>
<dbReference type="GO" id="GO:0022857">
    <property type="term" value="F:transmembrane transporter activity"/>
    <property type="evidence" value="ECO:0007669"/>
    <property type="project" value="InterPro"/>
</dbReference>
<organism evidence="9 10">
    <name type="scientific">Enterocloster bolteae</name>
    <dbReference type="NCBI Taxonomy" id="208479"/>
    <lineage>
        <taxon>Bacteria</taxon>
        <taxon>Bacillati</taxon>
        <taxon>Bacillota</taxon>
        <taxon>Clostridia</taxon>
        <taxon>Lachnospirales</taxon>
        <taxon>Lachnospiraceae</taxon>
        <taxon>Enterocloster</taxon>
    </lineage>
</organism>
<comment type="caution">
    <text evidence="9">The sequence shown here is derived from an EMBL/GenBank/DDBJ whole genome shotgun (WGS) entry which is preliminary data.</text>
</comment>
<feature type="transmembrane region" description="Helical" evidence="8">
    <location>
        <begin position="12"/>
        <end position="28"/>
    </location>
</feature>
<keyword evidence="4" id="KW-0997">Cell inner membrane</keyword>
<keyword evidence="7 8" id="KW-0472">Membrane</keyword>
<dbReference type="EMBL" id="QSHZ01000030">
    <property type="protein sequence ID" value="RHC52415.1"/>
    <property type="molecule type" value="Genomic_DNA"/>
</dbReference>
<keyword evidence="2" id="KW-0813">Transport</keyword>
<feature type="transmembrane region" description="Helical" evidence="8">
    <location>
        <begin position="133"/>
        <end position="153"/>
    </location>
</feature>
<dbReference type="RefSeq" id="WP_119205607.1">
    <property type="nucleotide sequence ID" value="NZ_JAWEXQ010000012.1"/>
</dbReference>
<feature type="transmembrane region" description="Helical" evidence="8">
    <location>
        <begin position="263"/>
        <end position="282"/>
    </location>
</feature>
<evidence type="ECO:0000256" key="6">
    <source>
        <dbReference type="ARBA" id="ARBA00022989"/>
    </source>
</evidence>
<dbReference type="Pfam" id="PF02653">
    <property type="entry name" value="BPD_transp_2"/>
    <property type="match status" value="1"/>
</dbReference>
<dbReference type="CDD" id="cd06579">
    <property type="entry name" value="TM_PBP1_transp_AraH_like"/>
    <property type="match status" value="1"/>
</dbReference>
<evidence type="ECO:0000313" key="10">
    <source>
        <dbReference type="Proteomes" id="UP000283975"/>
    </source>
</evidence>
<comment type="subcellular location">
    <subcellularLocation>
        <location evidence="1">Cell membrane</location>
        <topology evidence="1">Multi-pass membrane protein</topology>
    </subcellularLocation>
</comment>
<dbReference type="Proteomes" id="UP000283975">
    <property type="component" value="Unassembled WGS sequence"/>
</dbReference>
<sequence>MSSDRFWTWRNFKSIVFAAFPLMMVAYGQTMVLLTRGIDVSLGAVVSLANVVCVSLMKPESQTGWVMAVLGAVAAGAACGGLNGFIIAQFRLAPMIVTIAMTVVYSGLALYVMPMPSGSVYSGFGNLMRKTWFNIPLALLFIVILMIAARLLTNSTSFGRQLRAVGGNEESAYSTGINVKWVKIKTYAFSGMFASLGGIFLAAYINSGDPTIGGNYSLNAVAASVIGGTSLIGARGDIIGTVIGVFILSMISNMLNLNGVSSYYQFLIEGFILIFALAISSVKNASD</sequence>
<evidence type="ECO:0000256" key="2">
    <source>
        <dbReference type="ARBA" id="ARBA00022448"/>
    </source>
</evidence>
<evidence type="ECO:0000256" key="3">
    <source>
        <dbReference type="ARBA" id="ARBA00022475"/>
    </source>
</evidence>
<dbReference type="PANTHER" id="PTHR32196:SF21">
    <property type="entry name" value="ABC TRANSPORTER PERMEASE PROTEIN YPHD-RELATED"/>
    <property type="match status" value="1"/>
</dbReference>
<gene>
    <name evidence="9" type="ORF">DW839_23085</name>
</gene>
<keyword evidence="6 8" id="KW-1133">Transmembrane helix</keyword>
<feature type="transmembrane region" description="Helical" evidence="8">
    <location>
        <begin position="187"/>
        <end position="206"/>
    </location>
</feature>
<dbReference type="PANTHER" id="PTHR32196">
    <property type="entry name" value="ABC TRANSPORTER PERMEASE PROTEIN YPHD-RELATED-RELATED"/>
    <property type="match status" value="1"/>
</dbReference>
<dbReference type="InterPro" id="IPR001851">
    <property type="entry name" value="ABC_transp_permease"/>
</dbReference>
<protein>
    <submittedName>
        <fullName evidence="9">ABC transporter permease</fullName>
    </submittedName>
</protein>
<feature type="transmembrane region" description="Helical" evidence="8">
    <location>
        <begin position="92"/>
        <end position="113"/>
    </location>
</feature>
<reference evidence="9 10" key="1">
    <citation type="submission" date="2018-08" db="EMBL/GenBank/DDBJ databases">
        <title>A genome reference for cultivated species of the human gut microbiota.</title>
        <authorList>
            <person name="Zou Y."/>
            <person name="Xue W."/>
            <person name="Luo G."/>
        </authorList>
    </citation>
    <scope>NUCLEOTIDE SEQUENCE [LARGE SCALE GENOMIC DNA]</scope>
    <source>
        <strain evidence="9 10">AM35-14</strain>
    </source>
</reference>
<accession>A0A414APZ5</accession>
<evidence type="ECO:0000256" key="8">
    <source>
        <dbReference type="SAM" id="Phobius"/>
    </source>
</evidence>
<proteinExistence type="predicted"/>
<feature type="transmembrane region" description="Helical" evidence="8">
    <location>
        <begin position="63"/>
        <end position="85"/>
    </location>
</feature>
<evidence type="ECO:0000256" key="7">
    <source>
        <dbReference type="ARBA" id="ARBA00023136"/>
    </source>
</evidence>
<evidence type="ECO:0000256" key="4">
    <source>
        <dbReference type="ARBA" id="ARBA00022519"/>
    </source>
</evidence>
<evidence type="ECO:0000313" key="9">
    <source>
        <dbReference type="EMBL" id="RHC52415.1"/>
    </source>
</evidence>
<dbReference type="AlphaFoldDB" id="A0A414APZ5"/>
<evidence type="ECO:0000256" key="5">
    <source>
        <dbReference type="ARBA" id="ARBA00022692"/>
    </source>
</evidence>
<keyword evidence="3" id="KW-1003">Cell membrane</keyword>